<keyword evidence="2" id="KW-1185">Reference proteome</keyword>
<accession>S5M9B1</accession>
<evidence type="ECO:0000313" key="1">
    <source>
        <dbReference type="EMBL" id="AGR47113.1"/>
    </source>
</evidence>
<dbReference type="EMBL" id="KC595513">
    <property type="protein sequence ID" value="AGR47113.1"/>
    <property type="molecule type" value="Genomic_DNA"/>
</dbReference>
<dbReference type="GeneID" id="26642347"/>
<evidence type="ECO:0000313" key="2">
    <source>
        <dbReference type="Proteomes" id="UP000015093"/>
    </source>
</evidence>
<protein>
    <submittedName>
        <fullName evidence="1">Uncharacterized protein</fullName>
    </submittedName>
</protein>
<name>S5M9B1_9CAUD</name>
<dbReference type="RefSeq" id="YP_009216002.1">
    <property type="nucleotide sequence ID" value="NC_028983.1"/>
</dbReference>
<sequence>MTSHTLFLFVLGGITMSAINDIQKSINQIGMEGVVRYLPKGMKLHPCDLHGTFLAHYKDELPTCPLCIQHNHAAEGTTATEVEHYINIRDMVAPPHNPHS</sequence>
<dbReference type="KEGG" id="vg:26642347"/>
<gene>
    <name evidence="1" type="ORF">SHANETTE_4</name>
</gene>
<dbReference type="Proteomes" id="UP000015093">
    <property type="component" value="Segment"/>
</dbReference>
<proteinExistence type="predicted"/>
<reference evidence="1 2" key="1">
    <citation type="journal article" date="2014" name="Genome Announc.">
        <title>Genome Sequences of Three Novel Bacillus cereus Bacteriophages.</title>
        <authorList>
            <person name="Grose J.H."/>
            <person name="Jensen J.D."/>
            <person name="Merrill B.D."/>
            <person name="Fisher J.N."/>
            <person name="Burnett S.H."/>
            <person name="Breakwell D.P."/>
        </authorList>
    </citation>
    <scope>NUCLEOTIDE SEQUENCE [LARGE SCALE GENOMIC DNA]</scope>
</reference>
<organism evidence="1 2">
    <name type="scientific">Bacillus phage Shanette</name>
    <dbReference type="NCBI Taxonomy" id="1296656"/>
    <lineage>
        <taxon>Viruses</taxon>
        <taxon>Duplodnaviria</taxon>
        <taxon>Heunggongvirae</taxon>
        <taxon>Uroviricota</taxon>
        <taxon>Caudoviricetes</taxon>
        <taxon>Herelleviridae</taxon>
        <taxon>Spounavirinae</taxon>
        <taxon>Siminovitchvirus</taxon>
        <taxon>Siminovitchvirus shanette</taxon>
    </lineage>
</organism>